<name>A0A433RUS6_9BACL</name>
<dbReference type="InterPro" id="IPR011335">
    <property type="entry name" value="Restrct_endonuc-II-like"/>
</dbReference>
<dbReference type="InterPro" id="IPR052906">
    <property type="entry name" value="Type_IV_Methyl-Rstrct_Enzyme"/>
</dbReference>
<protein>
    <recommendedName>
        <fullName evidence="5">Restriction endonuclease</fullName>
    </recommendedName>
</protein>
<gene>
    <name evidence="3" type="ORF">QI30_08045</name>
</gene>
<proteinExistence type="predicted"/>
<keyword evidence="4" id="KW-1185">Reference proteome</keyword>
<dbReference type="GO" id="GO:0003677">
    <property type="term" value="F:DNA binding"/>
    <property type="evidence" value="ECO:0007669"/>
    <property type="project" value="InterPro"/>
</dbReference>
<sequence>MVVNLSSINPKYMTQIALSNRFGLSESSGRKLIKFFSDYIPYTILKGNKLFTEESYDSLKIIMDIKNRGYSKVEILEILESVDNIFSIDLDNTPYRTLSNSLSQSALSSTVGWSEARGRSWIKSFDEFFQYEVRANVKYFNEEAVDTLMLIRKINDLGYAKDDVKEILTANKGLTLATFSTLKLKNKRARTSVTNYDKGLSDEIPPRSELMLAILEVLKDKQPCKTTEITDRVAVYLQLSEELQSMKDEANKEFVFVSRLRSARGSLKNKAYIVETTKYTYQITDTGLELLSEDEDDIDEEIEELDTFVDPFDTVEENVKEIQHQLVNDLLNVIQTIHWRRLEVIVVELLESMGYGKGEVTQRTRDGGFDGMVLGDEFGFDRIYIQSKRYKKSRKVSASEVRDFSGTLDSEGSKKGIIITTSSYSREATNYINKLKEKHIELIDGERLAKLLIRHKIGVKIRKKIIIQSIDDDYFTGEE</sequence>
<organism evidence="3 4">
    <name type="scientific">Candidatus Kurthia intestinigallinarum</name>
    <dbReference type="NCBI Taxonomy" id="1562256"/>
    <lineage>
        <taxon>Bacteria</taxon>
        <taxon>Bacillati</taxon>
        <taxon>Bacillota</taxon>
        <taxon>Bacilli</taxon>
        <taxon>Bacillales</taxon>
        <taxon>Caryophanaceae</taxon>
        <taxon>Kurthia</taxon>
    </lineage>
</organism>
<feature type="domain" description="Restriction endonuclease type IV Mrr" evidence="1">
    <location>
        <begin position="335"/>
        <end position="452"/>
    </location>
</feature>
<dbReference type="InterPro" id="IPR025745">
    <property type="entry name" value="Mrr-like_N_dom"/>
</dbReference>
<dbReference type="RefSeq" id="WP_126990428.1">
    <property type="nucleotide sequence ID" value="NZ_JTFC01000029.1"/>
</dbReference>
<evidence type="ECO:0000313" key="4">
    <source>
        <dbReference type="Proteomes" id="UP000288623"/>
    </source>
</evidence>
<dbReference type="AlphaFoldDB" id="A0A433RUS6"/>
<evidence type="ECO:0000259" key="1">
    <source>
        <dbReference type="Pfam" id="PF04471"/>
    </source>
</evidence>
<dbReference type="InterPro" id="IPR007560">
    <property type="entry name" value="Restrct_endonuc_IV_Mrr"/>
</dbReference>
<comment type="caution">
    <text evidence="3">The sequence shown here is derived from an EMBL/GenBank/DDBJ whole genome shotgun (WGS) entry which is preliminary data.</text>
</comment>
<dbReference type="GO" id="GO:0009307">
    <property type="term" value="P:DNA restriction-modification system"/>
    <property type="evidence" value="ECO:0007669"/>
    <property type="project" value="InterPro"/>
</dbReference>
<dbReference type="Gene3D" id="3.40.1350.10">
    <property type="match status" value="1"/>
</dbReference>
<dbReference type="Pfam" id="PF14338">
    <property type="entry name" value="Mrr_N"/>
    <property type="match status" value="1"/>
</dbReference>
<dbReference type="EMBL" id="JTFC01000029">
    <property type="protein sequence ID" value="RUS57009.1"/>
    <property type="molecule type" value="Genomic_DNA"/>
</dbReference>
<evidence type="ECO:0000313" key="3">
    <source>
        <dbReference type="EMBL" id="RUS57009.1"/>
    </source>
</evidence>
<reference evidence="3 4" key="1">
    <citation type="submission" date="2014-11" db="EMBL/GenBank/DDBJ databases">
        <title>Genome sequence and analysis of novel Kurthia sp.</title>
        <authorList>
            <person name="Lawson J.N."/>
            <person name="Gonzalez J.E."/>
            <person name="Rinauldi L."/>
            <person name="Xuan Z."/>
            <person name="Firman A."/>
            <person name="Shaddox L."/>
            <person name="Trudeau A."/>
            <person name="Shah S."/>
            <person name="Reiman D."/>
        </authorList>
    </citation>
    <scope>NUCLEOTIDE SEQUENCE [LARGE SCALE GENOMIC DNA]</scope>
    <source>
        <strain evidence="3 4">3B1D</strain>
    </source>
</reference>
<feature type="domain" description="Restriction system protein Mrr-like N-terminal" evidence="2">
    <location>
        <begin position="209"/>
        <end position="292"/>
    </location>
</feature>
<evidence type="ECO:0008006" key="5">
    <source>
        <dbReference type="Google" id="ProtNLM"/>
    </source>
</evidence>
<dbReference type="SUPFAM" id="SSF52980">
    <property type="entry name" value="Restriction endonuclease-like"/>
    <property type="match status" value="1"/>
</dbReference>
<dbReference type="OrthoDB" id="9803736at2"/>
<dbReference type="PANTHER" id="PTHR30015">
    <property type="entry name" value="MRR RESTRICTION SYSTEM PROTEIN"/>
    <property type="match status" value="1"/>
</dbReference>
<dbReference type="PANTHER" id="PTHR30015:SF7">
    <property type="entry name" value="TYPE IV METHYL-DIRECTED RESTRICTION ENZYME ECOKMRR"/>
    <property type="match status" value="1"/>
</dbReference>
<evidence type="ECO:0000259" key="2">
    <source>
        <dbReference type="Pfam" id="PF14338"/>
    </source>
</evidence>
<dbReference type="Proteomes" id="UP000288623">
    <property type="component" value="Unassembled WGS sequence"/>
</dbReference>
<accession>A0A433RUS6</accession>
<dbReference type="GO" id="GO:0015666">
    <property type="term" value="F:restriction endodeoxyribonuclease activity"/>
    <property type="evidence" value="ECO:0007669"/>
    <property type="project" value="TreeGrafter"/>
</dbReference>
<dbReference type="InterPro" id="IPR011856">
    <property type="entry name" value="tRNA_endonuc-like_dom_sf"/>
</dbReference>
<dbReference type="Pfam" id="PF04471">
    <property type="entry name" value="Mrr_cat"/>
    <property type="match status" value="1"/>
</dbReference>